<evidence type="ECO:0000313" key="2">
    <source>
        <dbReference type="RefSeq" id="XP_018855725.1"/>
    </source>
</evidence>
<reference evidence="2" key="1">
    <citation type="submission" date="2025-08" db="UniProtKB">
        <authorList>
            <consortium name="RefSeq"/>
        </authorList>
    </citation>
    <scope>IDENTIFICATION</scope>
    <source>
        <tissue evidence="2">Leaves</tissue>
    </source>
</reference>
<dbReference type="PANTHER" id="PTHR15002:SF0">
    <property type="entry name" value="RIBOSOMAL BIOGENESIS PROTEIN LAS1L"/>
    <property type="match status" value="1"/>
</dbReference>
<dbReference type="FunCoup" id="A0A2I4HHT9">
    <property type="interactions" value="1193"/>
</dbReference>
<dbReference type="Pfam" id="PF04031">
    <property type="entry name" value="Las1"/>
    <property type="match status" value="1"/>
</dbReference>
<dbReference type="GeneID" id="109017998"/>
<dbReference type="GO" id="GO:0005634">
    <property type="term" value="C:nucleus"/>
    <property type="evidence" value="ECO:0000318"/>
    <property type="project" value="GO_Central"/>
</dbReference>
<dbReference type="GO" id="GO:0000460">
    <property type="term" value="P:maturation of 5.8S rRNA"/>
    <property type="evidence" value="ECO:0000318"/>
    <property type="project" value="GO_Central"/>
</dbReference>
<evidence type="ECO:0000313" key="1">
    <source>
        <dbReference type="Proteomes" id="UP000235220"/>
    </source>
</evidence>
<dbReference type="AlphaFoldDB" id="A0A2I4HHT9"/>
<dbReference type="OrthoDB" id="10263222at2759"/>
<dbReference type="InterPro" id="IPR007174">
    <property type="entry name" value="Las1"/>
</dbReference>
<sequence length="651" mass="73283">MESQLKEEEEGEEGQLRDNVQQLERSLLSHSRKLVPWLNWDEWLFVEHSLFSHSPDTVASALRRILAWQSRGCLPVAIEVTASIIEIQQKDPHFSRKDQSHGATFDYREDQTNNGSLSEEILAMLYCMAIIRLVNGVIEKARKKTEVSIAVAADAIGIPRMLIDIRHEGSHRELPALKMVRSASVKQALDWLKSYYWEPQKKAIPFQGAGTTSVREEIKFKLSELALALKFKQSPLCSSSPKGKRSRHCELLWGRNKFFSLVGRKHQLSKSGVSKKQITKNLKILVQLYSSFPSEVVSILLEFLSKAINSSDLVELPEDFQVGPITCTAMDNWKLVITKLSNKEPELLLTLLKAVLDMIETQEAMKYETGRQHQTWSDYRQDISQIQHLSSMFAWLVESLKGLKPPRQKFSAAEIEVYPTETNVSKTVLLELLHKCLLVSASGNKQLMDSALHLAQLMGQSILIEKLKKLPSLGSSNLYVTEEEIPSMTNLLTQQEESISQAAKKLELVKLNRMKSKVAETRSGDAKNINKWVVSRSWNPCPIGMLPHTLGSSGCLPVLERCDVHSKVPESSEREGNRDLNRCSSKREASCDIQQIDKSSIKKRKETVEACASDAIPSMEGVKGHLMIGGIWMGVGEDELLAMESDVRILV</sequence>
<dbReference type="RefSeq" id="XP_018855725.1">
    <property type="nucleotide sequence ID" value="XM_019000180.2"/>
</dbReference>
<proteinExistence type="predicted"/>
<keyword evidence="1" id="KW-1185">Reference proteome</keyword>
<organism evidence="1 2">
    <name type="scientific">Juglans regia</name>
    <name type="common">English walnut</name>
    <dbReference type="NCBI Taxonomy" id="51240"/>
    <lineage>
        <taxon>Eukaryota</taxon>
        <taxon>Viridiplantae</taxon>
        <taxon>Streptophyta</taxon>
        <taxon>Embryophyta</taxon>
        <taxon>Tracheophyta</taxon>
        <taxon>Spermatophyta</taxon>
        <taxon>Magnoliopsida</taxon>
        <taxon>eudicotyledons</taxon>
        <taxon>Gunneridae</taxon>
        <taxon>Pentapetalae</taxon>
        <taxon>rosids</taxon>
        <taxon>fabids</taxon>
        <taxon>Fagales</taxon>
        <taxon>Juglandaceae</taxon>
        <taxon>Juglans</taxon>
    </lineage>
</organism>
<dbReference type="PANTHER" id="PTHR15002">
    <property type="entry name" value="RIBOSOMAL BIOGENESIS PROTEIN LAS1L"/>
    <property type="match status" value="1"/>
</dbReference>
<dbReference type="GO" id="GO:0000470">
    <property type="term" value="P:maturation of LSU-rRNA"/>
    <property type="evidence" value="ECO:0000318"/>
    <property type="project" value="GO_Central"/>
</dbReference>
<name>A0A2I4HHT9_JUGRE</name>
<dbReference type="KEGG" id="jre:109017998"/>
<protein>
    <submittedName>
        <fullName evidence="2">Uncharacterized protein LOC109017998 isoform X1</fullName>
    </submittedName>
</protein>
<dbReference type="Proteomes" id="UP000235220">
    <property type="component" value="Chromosome 5"/>
</dbReference>
<dbReference type="Gramene" id="Jr05_13800_p1">
    <property type="protein sequence ID" value="cds.Jr05_13800_p1"/>
    <property type="gene ID" value="Jr05_13800"/>
</dbReference>
<dbReference type="GO" id="GO:0090730">
    <property type="term" value="C:Las1 complex"/>
    <property type="evidence" value="ECO:0007669"/>
    <property type="project" value="InterPro"/>
</dbReference>
<dbReference type="STRING" id="51240.A0A2I4HHT9"/>
<accession>A0A2I4HHT9</accession>
<dbReference type="GO" id="GO:0004519">
    <property type="term" value="F:endonuclease activity"/>
    <property type="evidence" value="ECO:0007669"/>
    <property type="project" value="InterPro"/>
</dbReference>
<gene>
    <name evidence="2" type="primary">LOC109017998</name>
</gene>